<dbReference type="AlphaFoldDB" id="A0A0H5M0B4"/>
<name>A0A0H5M0B4_YERIN</name>
<protein>
    <submittedName>
        <fullName evidence="2">Tellurite resistance protein</fullName>
    </submittedName>
</protein>
<proteinExistence type="predicted"/>
<gene>
    <name evidence="2" type="ORF">ERS008476_03536</name>
</gene>
<feature type="domain" description="Co-chaperone DjlA N-terminal" evidence="1">
    <location>
        <begin position="31"/>
        <end position="142"/>
    </location>
</feature>
<dbReference type="Pfam" id="PF05099">
    <property type="entry name" value="TerB"/>
    <property type="match status" value="1"/>
</dbReference>
<dbReference type="RefSeq" id="WP_019211756.1">
    <property type="nucleotide sequence ID" value="NZ_CWJI01000014.1"/>
</dbReference>
<dbReference type="Proteomes" id="UP000043316">
    <property type="component" value="Unassembled WGS sequence"/>
</dbReference>
<accession>A0A0H5M0B4</accession>
<dbReference type="SUPFAM" id="SSF158682">
    <property type="entry name" value="TerB-like"/>
    <property type="match status" value="1"/>
</dbReference>
<sequence length="162" mass="18011">MKKLDRNAALASWFFYQTYGVDKKVSTPQKLHYLSLLLACAKADGDVSQKEMDYFIGAAFARGCTEEMVEALIESETTIDLSTEVVNFIEVNPNAKKSDVLSLLYSAMQVCAADGTYSTEEVNAIRKISSLLGISKEELQKVEDFFAKELSLKQEARVLFVG</sequence>
<dbReference type="GeneID" id="61816410"/>
<dbReference type="Gene3D" id="1.10.3680.10">
    <property type="entry name" value="TerB-like"/>
    <property type="match status" value="1"/>
</dbReference>
<evidence type="ECO:0000313" key="2">
    <source>
        <dbReference type="EMBL" id="CRY56492.1"/>
    </source>
</evidence>
<evidence type="ECO:0000313" key="3">
    <source>
        <dbReference type="Proteomes" id="UP000043316"/>
    </source>
</evidence>
<dbReference type="EMBL" id="CWJI01000014">
    <property type="protein sequence ID" value="CRY56492.1"/>
    <property type="molecule type" value="Genomic_DNA"/>
</dbReference>
<dbReference type="InterPro" id="IPR007791">
    <property type="entry name" value="DjlA_N"/>
</dbReference>
<reference evidence="3" key="1">
    <citation type="submission" date="2015-03" db="EMBL/GenBank/DDBJ databases">
        <authorList>
            <consortium name="Pathogen Informatics"/>
        </authorList>
    </citation>
    <scope>NUCLEOTIDE SEQUENCE [LARGE SCALE GENOMIC DNA]</scope>
    <source>
        <strain evidence="3">R148</strain>
    </source>
</reference>
<evidence type="ECO:0000259" key="1">
    <source>
        <dbReference type="Pfam" id="PF05099"/>
    </source>
</evidence>
<organism evidence="2 3">
    <name type="scientific">Yersinia intermedia</name>
    <dbReference type="NCBI Taxonomy" id="631"/>
    <lineage>
        <taxon>Bacteria</taxon>
        <taxon>Pseudomonadati</taxon>
        <taxon>Pseudomonadota</taxon>
        <taxon>Gammaproteobacteria</taxon>
        <taxon>Enterobacterales</taxon>
        <taxon>Yersiniaceae</taxon>
        <taxon>Yersinia</taxon>
    </lineage>
</organism>
<dbReference type="InterPro" id="IPR029024">
    <property type="entry name" value="TerB-like"/>
</dbReference>